<dbReference type="InParanoid" id="A0A2H3DI64"/>
<evidence type="ECO:0000313" key="3">
    <source>
        <dbReference type="Proteomes" id="UP000217790"/>
    </source>
</evidence>
<keyword evidence="1" id="KW-1133">Transmembrane helix</keyword>
<accession>A0A2H3DI64</accession>
<keyword evidence="1" id="KW-0472">Membrane</keyword>
<organism evidence="2 3">
    <name type="scientific">Armillaria gallica</name>
    <name type="common">Bulbous honey fungus</name>
    <name type="synonym">Armillaria bulbosa</name>
    <dbReference type="NCBI Taxonomy" id="47427"/>
    <lineage>
        <taxon>Eukaryota</taxon>
        <taxon>Fungi</taxon>
        <taxon>Dikarya</taxon>
        <taxon>Basidiomycota</taxon>
        <taxon>Agaricomycotina</taxon>
        <taxon>Agaricomycetes</taxon>
        <taxon>Agaricomycetidae</taxon>
        <taxon>Agaricales</taxon>
        <taxon>Marasmiineae</taxon>
        <taxon>Physalacriaceae</taxon>
        <taxon>Armillaria</taxon>
    </lineage>
</organism>
<dbReference type="Proteomes" id="UP000217790">
    <property type="component" value="Unassembled WGS sequence"/>
</dbReference>
<name>A0A2H3DI64_ARMGA</name>
<keyword evidence="3" id="KW-1185">Reference proteome</keyword>
<sequence>MSVVVYDVPTFFGHVESQQVSTSLSFPSDFSSMISRSTNEESPPLIRVLDHTFRTETSWSFELGIVLDLGDFFLHSPFVSQRINIIPMPYIHIVTAVIEKLSFVLLSIFYY</sequence>
<feature type="transmembrane region" description="Helical" evidence="1">
    <location>
        <begin position="90"/>
        <end position="110"/>
    </location>
</feature>
<reference evidence="3" key="1">
    <citation type="journal article" date="2017" name="Nat. Ecol. Evol.">
        <title>Genome expansion and lineage-specific genetic innovations in the forest pathogenic fungi Armillaria.</title>
        <authorList>
            <person name="Sipos G."/>
            <person name="Prasanna A.N."/>
            <person name="Walter M.C."/>
            <person name="O'Connor E."/>
            <person name="Balint B."/>
            <person name="Krizsan K."/>
            <person name="Kiss B."/>
            <person name="Hess J."/>
            <person name="Varga T."/>
            <person name="Slot J."/>
            <person name="Riley R."/>
            <person name="Boka B."/>
            <person name="Rigling D."/>
            <person name="Barry K."/>
            <person name="Lee J."/>
            <person name="Mihaltcheva S."/>
            <person name="LaButti K."/>
            <person name="Lipzen A."/>
            <person name="Waldron R."/>
            <person name="Moloney N.M."/>
            <person name="Sperisen C."/>
            <person name="Kredics L."/>
            <person name="Vagvoelgyi C."/>
            <person name="Patrignani A."/>
            <person name="Fitzpatrick D."/>
            <person name="Nagy I."/>
            <person name="Doyle S."/>
            <person name="Anderson J.B."/>
            <person name="Grigoriev I.V."/>
            <person name="Gueldener U."/>
            <person name="Muensterkoetter M."/>
            <person name="Nagy L.G."/>
        </authorList>
    </citation>
    <scope>NUCLEOTIDE SEQUENCE [LARGE SCALE GENOMIC DNA]</scope>
    <source>
        <strain evidence="3">Ar21-2</strain>
    </source>
</reference>
<protein>
    <submittedName>
        <fullName evidence="2">Uncharacterized protein</fullName>
    </submittedName>
</protein>
<keyword evidence="1" id="KW-0812">Transmembrane</keyword>
<dbReference type="AlphaFoldDB" id="A0A2H3DI64"/>
<dbReference type="EMBL" id="KZ293653">
    <property type="protein sequence ID" value="PBK94899.1"/>
    <property type="molecule type" value="Genomic_DNA"/>
</dbReference>
<evidence type="ECO:0000313" key="2">
    <source>
        <dbReference type="EMBL" id="PBK94899.1"/>
    </source>
</evidence>
<gene>
    <name evidence="2" type="ORF">ARMGADRAFT_71043</name>
</gene>
<proteinExistence type="predicted"/>
<evidence type="ECO:0000256" key="1">
    <source>
        <dbReference type="SAM" id="Phobius"/>
    </source>
</evidence>